<gene>
    <name evidence="2" type="ORF">FALBO_9028</name>
</gene>
<dbReference type="NCBIfam" id="TIGR00199">
    <property type="entry name" value="PncC_domain"/>
    <property type="match status" value="1"/>
</dbReference>
<dbReference type="InterPro" id="IPR008136">
    <property type="entry name" value="CinA_C"/>
</dbReference>
<dbReference type="Proteomes" id="UP000554235">
    <property type="component" value="Unassembled WGS sequence"/>
</dbReference>
<keyword evidence="3" id="KW-1185">Reference proteome</keyword>
<protein>
    <submittedName>
        <fullName evidence="2">Competence damage-inducible</fullName>
    </submittedName>
</protein>
<proteinExistence type="predicted"/>
<accession>A0A8H4LA52</accession>
<feature type="domain" description="CinA C-terminal" evidence="1">
    <location>
        <begin position="18"/>
        <end position="173"/>
    </location>
</feature>
<dbReference type="SUPFAM" id="SSF142433">
    <property type="entry name" value="CinA-like"/>
    <property type="match status" value="1"/>
</dbReference>
<dbReference type="Gene3D" id="3.90.950.20">
    <property type="entry name" value="CinA-like"/>
    <property type="match status" value="1"/>
</dbReference>
<dbReference type="InterPro" id="IPR036653">
    <property type="entry name" value="CinA-like_C"/>
</dbReference>
<organism evidence="2 3">
    <name type="scientific">Fusarium albosuccineum</name>
    <dbReference type="NCBI Taxonomy" id="1237068"/>
    <lineage>
        <taxon>Eukaryota</taxon>
        <taxon>Fungi</taxon>
        <taxon>Dikarya</taxon>
        <taxon>Ascomycota</taxon>
        <taxon>Pezizomycotina</taxon>
        <taxon>Sordariomycetes</taxon>
        <taxon>Hypocreomycetidae</taxon>
        <taxon>Hypocreales</taxon>
        <taxon>Nectriaceae</taxon>
        <taxon>Fusarium</taxon>
        <taxon>Fusarium decemcellulare species complex</taxon>
    </lineage>
</organism>
<dbReference type="AlphaFoldDB" id="A0A8H4LA52"/>
<sequence>MASTPQYIKRSSETLFEIAGDVIQLLKQAHETVSVAESLTGGGIMAALTSVPGASAVFRGGVVSYATGVKQNVLKVNGDLITEHGVIHGDVAQQMAEGARNITALDTATTWGISTTGVAGPDKQDGKPVGTVFIGISSADQTQALGPFHFPGDRDRIRQATVTEALAQLRELLITRIKYQE</sequence>
<evidence type="ECO:0000259" key="1">
    <source>
        <dbReference type="Pfam" id="PF02464"/>
    </source>
</evidence>
<name>A0A8H4LA52_9HYPO</name>
<dbReference type="Pfam" id="PF02464">
    <property type="entry name" value="CinA"/>
    <property type="match status" value="1"/>
</dbReference>
<evidence type="ECO:0000313" key="2">
    <source>
        <dbReference type="EMBL" id="KAF4464149.1"/>
    </source>
</evidence>
<dbReference type="EMBL" id="JAADYS010001236">
    <property type="protein sequence ID" value="KAF4464149.1"/>
    <property type="molecule type" value="Genomic_DNA"/>
</dbReference>
<comment type="caution">
    <text evidence="2">The sequence shown here is derived from an EMBL/GenBank/DDBJ whole genome shotgun (WGS) entry which is preliminary data.</text>
</comment>
<evidence type="ECO:0000313" key="3">
    <source>
        <dbReference type="Proteomes" id="UP000554235"/>
    </source>
</evidence>
<dbReference type="OrthoDB" id="2350783at2759"/>
<reference evidence="2 3" key="1">
    <citation type="submission" date="2020-01" db="EMBL/GenBank/DDBJ databases">
        <title>Identification and distribution of gene clusters putatively required for synthesis of sphingolipid metabolism inhibitors in phylogenetically diverse species of the filamentous fungus Fusarium.</title>
        <authorList>
            <person name="Kim H.-S."/>
            <person name="Busman M."/>
            <person name="Brown D.W."/>
            <person name="Divon H."/>
            <person name="Uhlig S."/>
            <person name="Proctor R.H."/>
        </authorList>
    </citation>
    <scope>NUCLEOTIDE SEQUENCE [LARGE SCALE GENOMIC DNA]</scope>
    <source>
        <strain evidence="2 3">NRRL 20459</strain>
    </source>
</reference>